<dbReference type="Gene3D" id="2.115.10.20">
    <property type="entry name" value="Glycosyl hydrolase domain, family 43"/>
    <property type="match status" value="2"/>
</dbReference>
<proteinExistence type="predicted"/>
<protein>
    <recommendedName>
        <fullName evidence="2">Glycosyl hydrolase family 32 N-terminal domain-containing protein</fullName>
    </recommendedName>
</protein>
<dbReference type="AlphaFoldDB" id="A0A831PP78"/>
<dbReference type="InterPro" id="IPR023296">
    <property type="entry name" value="Glyco_hydro_beta-prop_sf"/>
</dbReference>
<evidence type="ECO:0008006" key="2">
    <source>
        <dbReference type="Google" id="ProtNLM"/>
    </source>
</evidence>
<organism evidence="1">
    <name type="scientific">Mariniphaga anaerophila</name>
    <dbReference type="NCBI Taxonomy" id="1484053"/>
    <lineage>
        <taxon>Bacteria</taxon>
        <taxon>Pseudomonadati</taxon>
        <taxon>Bacteroidota</taxon>
        <taxon>Bacteroidia</taxon>
        <taxon>Marinilabiliales</taxon>
        <taxon>Prolixibacteraceae</taxon>
        <taxon>Mariniphaga</taxon>
    </lineage>
</organism>
<name>A0A831PP78_9BACT</name>
<reference evidence="1" key="1">
    <citation type="journal article" date="2020" name="mSystems">
        <title>Genome- and Community-Level Interaction Insights into Carbon Utilization and Element Cycling Functions of Hydrothermarchaeota in Hydrothermal Sediment.</title>
        <authorList>
            <person name="Zhou Z."/>
            <person name="Liu Y."/>
            <person name="Xu W."/>
            <person name="Pan J."/>
            <person name="Luo Z.H."/>
            <person name="Li M."/>
        </authorList>
    </citation>
    <scope>NUCLEOTIDE SEQUENCE [LARGE SCALE GENOMIC DNA]</scope>
    <source>
        <strain evidence="1">SpSt-1217</strain>
    </source>
</reference>
<evidence type="ECO:0000313" key="1">
    <source>
        <dbReference type="EMBL" id="HDR50288.1"/>
    </source>
</evidence>
<sequence length="394" mass="44884">MPDVEQDQGNWVGGHSSMLEGDEFKMWYRIRDNKERGRGYGFAKSNDGLNWEKYENNPLFTHHPDYASNEKICVLKVDGLYRAWYAVDTNKSWYTAYATSKDGLNWEQHGLVIDEAYCKDPVVIYLDGTYYLYSIKDENKLGIYTSPNGVDFTHRNTIEIGVHAHVAAFYEKKTGLFHLYSTAGFNGVNHAVSADGIHFGFFTNVMNPSPVGLDDWEQAGVTYLSFVNDEFRHVENADALPFHYQARNDWDNHIPGWKFHGGERVVLGGKYEGLYLGVPTEIHPDNSAYYEAFPFMVPKADLLSVSALRPVRIIIDSCNQDKEIVAEGSIEAISEYPRSTQVQIKAEKLIPGKSYQLFLEKTQVGEMVADKYGAIMFAFPVQQNREKSFQIIEK</sequence>
<dbReference type="SUPFAM" id="SSF75005">
    <property type="entry name" value="Arabinanase/levansucrase/invertase"/>
    <property type="match status" value="1"/>
</dbReference>
<accession>A0A831PP78</accession>
<dbReference type="EMBL" id="DSDK01000090">
    <property type="protein sequence ID" value="HDR50288.1"/>
    <property type="molecule type" value="Genomic_DNA"/>
</dbReference>
<comment type="caution">
    <text evidence="1">The sequence shown here is derived from an EMBL/GenBank/DDBJ whole genome shotgun (WGS) entry which is preliminary data.</text>
</comment>
<gene>
    <name evidence="1" type="ORF">ENN90_01515</name>
</gene>
<dbReference type="Proteomes" id="UP000886047">
    <property type="component" value="Unassembled WGS sequence"/>
</dbReference>